<organism evidence="7 8">
    <name type="scientific">Hypsibius exemplaris</name>
    <name type="common">Freshwater tardigrade</name>
    <dbReference type="NCBI Taxonomy" id="2072580"/>
    <lineage>
        <taxon>Eukaryota</taxon>
        <taxon>Metazoa</taxon>
        <taxon>Ecdysozoa</taxon>
        <taxon>Tardigrada</taxon>
        <taxon>Eutardigrada</taxon>
        <taxon>Parachela</taxon>
        <taxon>Hypsibioidea</taxon>
        <taxon>Hypsibiidae</taxon>
        <taxon>Hypsibius</taxon>
    </lineage>
</organism>
<sequence>MASFALTMGGKLLLKSFCNFRSTATLFPFFGLVTPSKMVFQISHQAVLFHTSSRRYSLMEFFDDKKNWGAKEVRSGRSWSKDELRIKSNIDLHKLWFVLYKEKNMLLTMEEECERVIEPFPNPERRYRVEESMTRLQEVIKERDRAVKLLQVGITGEPPSRECYGLTGQRYRYIYQEHLMPYWRNPRHFKRRYTQEKPLGMMRKFILLMQEKKRKERWSAIKKEQAKIHAAANEYPDHPFWLQEEREISQLRLKDVYHTKMSD</sequence>
<evidence type="ECO:0000256" key="5">
    <source>
        <dbReference type="ARBA" id="ARBA00023274"/>
    </source>
</evidence>
<dbReference type="Proteomes" id="UP000192578">
    <property type="component" value="Unassembled WGS sequence"/>
</dbReference>
<dbReference type="OrthoDB" id="270763at2759"/>
<name>A0A1W0WFB8_HYPEX</name>
<dbReference type="AlphaFoldDB" id="A0A1W0WFB8"/>
<dbReference type="Gene3D" id="6.10.330.20">
    <property type="match status" value="1"/>
</dbReference>
<dbReference type="EMBL" id="MTYJ01000114">
    <property type="protein sequence ID" value="OQV13889.1"/>
    <property type="molecule type" value="Genomic_DNA"/>
</dbReference>
<gene>
    <name evidence="7" type="ORF">BV898_11886</name>
</gene>
<evidence type="ECO:0000256" key="2">
    <source>
        <dbReference type="ARBA" id="ARBA00009254"/>
    </source>
</evidence>
<accession>A0A1W0WFB8</accession>
<proteinExistence type="inferred from homology"/>
<keyword evidence="8" id="KW-1185">Reference proteome</keyword>
<comment type="similarity">
    <text evidence="2">Belongs to the universal ribosomal protein uL29 family.</text>
</comment>
<dbReference type="PANTHER" id="PTHR21183:SF18">
    <property type="entry name" value="LARGE RIBOSOMAL SUBUNIT PROTEIN UL29M"/>
    <property type="match status" value="1"/>
</dbReference>
<comment type="caution">
    <text evidence="7">The sequence shown here is derived from an EMBL/GenBank/DDBJ whole genome shotgun (WGS) entry which is preliminary data.</text>
</comment>
<dbReference type="PANTHER" id="PTHR21183">
    <property type="entry name" value="RIBOSOMAL PROTEIN L47, MITOCHONDRIAL-RELATED"/>
    <property type="match status" value="1"/>
</dbReference>
<evidence type="ECO:0000313" key="8">
    <source>
        <dbReference type="Proteomes" id="UP000192578"/>
    </source>
</evidence>
<protein>
    <recommendedName>
        <fullName evidence="6">Large ribosomal subunit protein uL29m</fullName>
    </recommendedName>
</protein>
<dbReference type="GO" id="GO:0032543">
    <property type="term" value="P:mitochondrial translation"/>
    <property type="evidence" value="ECO:0007669"/>
    <property type="project" value="TreeGrafter"/>
</dbReference>
<evidence type="ECO:0000256" key="6">
    <source>
        <dbReference type="ARBA" id="ARBA00035289"/>
    </source>
</evidence>
<evidence type="ECO:0000256" key="4">
    <source>
        <dbReference type="ARBA" id="ARBA00023128"/>
    </source>
</evidence>
<evidence type="ECO:0000256" key="3">
    <source>
        <dbReference type="ARBA" id="ARBA00022980"/>
    </source>
</evidence>
<dbReference type="GO" id="GO:0005762">
    <property type="term" value="C:mitochondrial large ribosomal subunit"/>
    <property type="evidence" value="ECO:0007669"/>
    <property type="project" value="TreeGrafter"/>
</dbReference>
<evidence type="ECO:0000313" key="7">
    <source>
        <dbReference type="EMBL" id="OQV13889.1"/>
    </source>
</evidence>
<comment type="subcellular location">
    <subcellularLocation>
        <location evidence="1">Mitochondrion</location>
    </subcellularLocation>
</comment>
<dbReference type="GO" id="GO:0003735">
    <property type="term" value="F:structural constituent of ribosome"/>
    <property type="evidence" value="ECO:0007669"/>
    <property type="project" value="InterPro"/>
</dbReference>
<keyword evidence="5" id="KW-0687">Ribonucleoprotein</keyword>
<keyword evidence="3 7" id="KW-0689">Ribosomal protein</keyword>
<dbReference type="Pfam" id="PF06984">
    <property type="entry name" value="MRP-L47"/>
    <property type="match status" value="1"/>
</dbReference>
<reference evidence="8" key="1">
    <citation type="submission" date="2017-01" db="EMBL/GenBank/DDBJ databases">
        <title>Comparative genomics of anhydrobiosis in the tardigrade Hypsibius dujardini.</title>
        <authorList>
            <person name="Yoshida Y."/>
            <person name="Koutsovoulos G."/>
            <person name="Laetsch D."/>
            <person name="Stevens L."/>
            <person name="Kumar S."/>
            <person name="Horikawa D."/>
            <person name="Ishino K."/>
            <person name="Komine S."/>
            <person name="Tomita M."/>
            <person name="Blaxter M."/>
            <person name="Arakawa K."/>
        </authorList>
    </citation>
    <scope>NUCLEOTIDE SEQUENCE [LARGE SCALE GENOMIC DNA]</scope>
    <source>
        <strain evidence="8">Z151</strain>
    </source>
</reference>
<keyword evidence="4" id="KW-0496">Mitochondrion</keyword>
<dbReference type="InterPro" id="IPR038340">
    <property type="entry name" value="MRP-L47_sf"/>
</dbReference>
<dbReference type="InterPro" id="IPR010729">
    <property type="entry name" value="Ribosomal_uL29_mit"/>
</dbReference>
<evidence type="ECO:0000256" key="1">
    <source>
        <dbReference type="ARBA" id="ARBA00004173"/>
    </source>
</evidence>